<dbReference type="InterPro" id="IPR027304">
    <property type="entry name" value="Trigger_fact/SurA_dom_sf"/>
</dbReference>
<evidence type="ECO:0000256" key="9">
    <source>
        <dbReference type="ARBA" id="ARBA00023306"/>
    </source>
</evidence>
<evidence type="ECO:0000256" key="12">
    <source>
        <dbReference type="HAMAP-Rule" id="MF_00303"/>
    </source>
</evidence>
<dbReference type="GO" id="GO:0043022">
    <property type="term" value="F:ribosome binding"/>
    <property type="evidence" value="ECO:0007669"/>
    <property type="project" value="TreeGrafter"/>
</dbReference>
<feature type="region of interest" description="Disordered" evidence="15">
    <location>
        <begin position="436"/>
        <end position="460"/>
    </location>
</feature>
<keyword evidence="5 12" id="KW-0132">Cell division</keyword>
<evidence type="ECO:0000256" key="14">
    <source>
        <dbReference type="RuleBase" id="RU003914"/>
    </source>
</evidence>
<keyword evidence="12" id="KW-0963">Cytoplasm</keyword>
<evidence type="ECO:0000256" key="7">
    <source>
        <dbReference type="ARBA" id="ARBA00023186"/>
    </source>
</evidence>
<keyword evidence="6 12" id="KW-0697">Rotamase</keyword>
<dbReference type="Pfam" id="PF05698">
    <property type="entry name" value="Trigger_C"/>
    <property type="match status" value="1"/>
</dbReference>
<dbReference type="Pfam" id="PF05697">
    <property type="entry name" value="Trigger_N"/>
    <property type="match status" value="1"/>
</dbReference>
<comment type="catalytic activity">
    <reaction evidence="1 12 13">
        <text>[protein]-peptidylproline (omega=180) = [protein]-peptidylproline (omega=0)</text>
        <dbReference type="Rhea" id="RHEA:16237"/>
        <dbReference type="Rhea" id="RHEA-COMP:10747"/>
        <dbReference type="Rhea" id="RHEA-COMP:10748"/>
        <dbReference type="ChEBI" id="CHEBI:83833"/>
        <dbReference type="ChEBI" id="CHEBI:83834"/>
        <dbReference type="EC" id="5.2.1.8"/>
    </reaction>
</comment>
<comment type="function">
    <text evidence="10 12">Involved in protein export. Acts as a chaperone by maintaining the newly synthesized protein in an open conformation. Functions as a peptidyl-prolyl cis-trans isomerase.</text>
</comment>
<keyword evidence="8 12" id="KW-0413">Isomerase</keyword>
<evidence type="ECO:0000256" key="1">
    <source>
        <dbReference type="ARBA" id="ARBA00000971"/>
    </source>
</evidence>
<dbReference type="NCBIfam" id="TIGR00115">
    <property type="entry name" value="tig"/>
    <property type="match status" value="1"/>
</dbReference>
<dbReference type="Gene3D" id="3.10.50.40">
    <property type="match status" value="1"/>
</dbReference>
<comment type="subcellular location">
    <subcellularLocation>
        <location evidence="12">Cytoplasm</location>
    </subcellularLocation>
    <text evidence="12">About half TF is bound to the ribosome near the polypeptide exit tunnel while the other half is free in the cytoplasm.</text>
</comment>
<evidence type="ECO:0000256" key="8">
    <source>
        <dbReference type="ARBA" id="ARBA00023235"/>
    </source>
</evidence>
<evidence type="ECO:0000313" key="17">
    <source>
        <dbReference type="EMBL" id="HEL65951.1"/>
    </source>
</evidence>
<dbReference type="SUPFAM" id="SSF54534">
    <property type="entry name" value="FKBP-like"/>
    <property type="match status" value="1"/>
</dbReference>
<accession>A0A7C2E3G3</accession>
<evidence type="ECO:0000256" key="4">
    <source>
        <dbReference type="ARBA" id="ARBA00016902"/>
    </source>
</evidence>
<dbReference type="GO" id="GO:0051083">
    <property type="term" value="P:'de novo' cotranslational protein folding"/>
    <property type="evidence" value="ECO:0007669"/>
    <property type="project" value="TreeGrafter"/>
</dbReference>
<evidence type="ECO:0000259" key="16">
    <source>
        <dbReference type="PROSITE" id="PS50059"/>
    </source>
</evidence>
<feature type="compositionally biased region" description="Low complexity" evidence="15">
    <location>
        <begin position="442"/>
        <end position="460"/>
    </location>
</feature>
<dbReference type="PANTHER" id="PTHR30560:SF3">
    <property type="entry name" value="TRIGGER FACTOR-LIKE PROTEIN TIG, CHLOROPLASTIC"/>
    <property type="match status" value="1"/>
</dbReference>
<evidence type="ECO:0000256" key="3">
    <source>
        <dbReference type="ARBA" id="ARBA00013194"/>
    </source>
</evidence>
<evidence type="ECO:0000256" key="10">
    <source>
        <dbReference type="ARBA" id="ARBA00024849"/>
    </source>
</evidence>
<dbReference type="InterPro" id="IPR005215">
    <property type="entry name" value="Trig_fac"/>
</dbReference>
<dbReference type="PIRSF" id="PIRSF003095">
    <property type="entry name" value="Trigger_factor"/>
    <property type="match status" value="1"/>
</dbReference>
<reference evidence="17" key="1">
    <citation type="journal article" date="2020" name="mSystems">
        <title>Genome- and Community-Level Interaction Insights into Carbon Utilization and Element Cycling Functions of Hydrothermarchaeota in Hydrothermal Sediment.</title>
        <authorList>
            <person name="Zhou Z."/>
            <person name="Liu Y."/>
            <person name="Xu W."/>
            <person name="Pan J."/>
            <person name="Luo Z.H."/>
            <person name="Li M."/>
        </authorList>
    </citation>
    <scope>NUCLEOTIDE SEQUENCE [LARGE SCALE GENOMIC DNA]</scope>
    <source>
        <strain evidence="17">SpSt-300</strain>
    </source>
</reference>
<comment type="caution">
    <text evidence="17">The sequence shown here is derived from an EMBL/GenBank/DDBJ whole genome shotgun (WGS) entry which is preliminary data.</text>
</comment>
<dbReference type="InterPro" id="IPR046357">
    <property type="entry name" value="PPIase_dom_sf"/>
</dbReference>
<evidence type="ECO:0000256" key="2">
    <source>
        <dbReference type="ARBA" id="ARBA00005464"/>
    </source>
</evidence>
<keyword evidence="9 12" id="KW-0131">Cell cycle</keyword>
<dbReference type="EC" id="5.2.1.8" evidence="3 12"/>
<dbReference type="HAMAP" id="MF_00303">
    <property type="entry name" value="Trigger_factor_Tig"/>
    <property type="match status" value="1"/>
</dbReference>
<comment type="similarity">
    <text evidence="2 12 14">Belongs to the FKBP-type PPIase family. Tig subfamily.</text>
</comment>
<dbReference type="PANTHER" id="PTHR30560">
    <property type="entry name" value="TRIGGER FACTOR CHAPERONE AND PEPTIDYL-PROLYL CIS/TRANS ISOMERASE"/>
    <property type="match status" value="1"/>
</dbReference>
<dbReference type="EMBL" id="DSMU01000296">
    <property type="protein sequence ID" value="HEL65951.1"/>
    <property type="molecule type" value="Genomic_DNA"/>
</dbReference>
<dbReference type="InterPro" id="IPR008880">
    <property type="entry name" value="Trigger_fac_C"/>
</dbReference>
<name>A0A7C2E3G3_9THEO</name>
<evidence type="ECO:0000256" key="13">
    <source>
        <dbReference type="PROSITE-ProRule" id="PRU00277"/>
    </source>
</evidence>
<evidence type="ECO:0000256" key="5">
    <source>
        <dbReference type="ARBA" id="ARBA00022618"/>
    </source>
</evidence>
<dbReference type="Gene3D" id="3.30.70.1050">
    <property type="entry name" value="Trigger factor ribosome-binding domain"/>
    <property type="match status" value="1"/>
</dbReference>
<dbReference type="InterPro" id="IPR001179">
    <property type="entry name" value="PPIase_FKBP_dom"/>
</dbReference>
<organism evidence="17">
    <name type="scientific">Ammonifex degensii</name>
    <dbReference type="NCBI Taxonomy" id="42838"/>
    <lineage>
        <taxon>Bacteria</taxon>
        <taxon>Bacillati</taxon>
        <taxon>Bacillota</taxon>
        <taxon>Clostridia</taxon>
        <taxon>Thermoanaerobacterales</taxon>
        <taxon>Thermoanaerobacteraceae</taxon>
        <taxon>Ammonifex</taxon>
    </lineage>
</organism>
<keyword evidence="7 12" id="KW-0143">Chaperone</keyword>
<dbReference type="SUPFAM" id="SSF102735">
    <property type="entry name" value="Trigger factor ribosome-binding domain"/>
    <property type="match status" value="1"/>
</dbReference>
<evidence type="ECO:0000256" key="15">
    <source>
        <dbReference type="SAM" id="MobiDB-lite"/>
    </source>
</evidence>
<gene>
    <name evidence="12" type="primary">tig</name>
    <name evidence="17" type="ORF">ENQ34_04665</name>
</gene>
<dbReference type="InterPro" id="IPR037041">
    <property type="entry name" value="Trigger_fac_C_sf"/>
</dbReference>
<dbReference type="SUPFAM" id="SSF109998">
    <property type="entry name" value="Triger factor/SurA peptide-binding domain-like"/>
    <property type="match status" value="1"/>
</dbReference>
<dbReference type="AlphaFoldDB" id="A0A7C2E3G3"/>
<evidence type="ECO:0000256" key="11">
    <source>
        <dbReference type="ARBA" id="ARBA00029986"/>
    </source>
</evidence>
<dbReference type="InterPro" id="IPR036611">
    <property type="entry name" value="Trigger_fac_ribosome-bd_sf"/>
</dbReference>
<protein>
    <recommendedName>
        <fullName evidence="4 12">Trigger factor</fullName>
        <shortName evidence="12">TF</shortName>
        <ecNumber evidence="3 12">5.2.1.8</ecNumber>
    </recommendedName>
    <alternativeName>
        <fullName evidence="11 12">PPIase</fullName>
    </alternativeName>
</protein>
<dbReference type="Pfam" id="PF00254">
    <property type="entry name" value="FKBP_C"/>
    <property type="match status" value="1"/>
</dbReference>
<sequence length="460" mass="50959">MKATAERLEKSTVLLEVEVEAERFSQAVERACRKLARDVAVPGFRKGKVPRVILERYLGKERLYQEATALVLGEVYPAAVKDAGIEPVSQPEVEVIEAEEGKPLVFKAKVEVKPEVKLGDYKGLEVTRQVKAVTPEDVATELERLRDRYARLVTVEEGAVAKNDIVKIDYEGTIDGEAIPGGSAKEKEVEVGLGYLLPELEEALVGMRPGETKEVRVVFPSDHREETLAGKEAVFKLTVRAIRRKELLPLDNDFAKEVSEFDTLAELKADLENKLREAALKDADLFVRQEIVRKAVENAQFELPPSMVASQVEEMLEDIVATADGRGVSPERLFGLLHTTPEEMRERIRPDAERNLKTRLVLDAIAKTEGITASDAEVNEEIAKVAGLYRQEPAELRQALADSGKLDFVRQKLVREKTVQFLVDNARVIEAEAAETARQEAGEATADLEAEAGAATEEKP</sequence>
<dbReference type="FunFam" id="3.10.50.40:FF:000001">
    <property type="entry name" value="Trigger factor"/>
    <property type="match status" value="1"/>
</dbReference>
<dbReference type="PROSITE" id="PS50059">
    <property type="entry name" value="FKBP_PPIASE"/>
    <property type="match status" value="1"/>
</dbReference>
<dbReference type="GO" id="GO:0051301">
    <property type="term" value="P:cell division"/>
    <property type="evidence" value="ECO:0007669"/>
    <property type="project" value="UniProtKB-KW"/>
</dbReference>
<comment type="domain">
    <text evidence="12">Consists of 3 domains; the N-terminus binds the ribosome, the middle domain has PPIase activity, while the C-terminus has intrinsic chaperone activity on its own.</text>
</comment>
<dbReference type="GO" id="GO:0044183">
    <property type="term" value="F:protein folding chaperone"/>
    <property type="evidence" value="ECO:0007669"/>
    <property type="project" value="TreeGrafter"/>
</dbReference>
<evidence type="ECO:0000256" key="6">
    <source>
        <dbReference type="ARBA" id="ARBA00023110"/>
    </source>
</evidence>
<dbReference type="InterPro" id="IPR008881">
    <property type="entry name" value="Trigger_fac_ribosome-bd_bac"/>
</dbReference>
<dbReference type="Gene3D" id="1.10.3120.10">
    <property type="entry name" value="Trigger factor, C-terminal domain"/>
    <property type="match status" value="1"/>
</dbReference>
<proteinExistence type="inferred from homology"/>
<feature type="domain" description="PPIase FKBP-type" evidence="16">
    <location>
        <begin position="163"/>
        <end position="217"/>
    </location>
</feature>
<dbReference type="GO" id="GO:0015031">
    <property type="term" value="P:protein transport"/>
    <property type="evidence" value="ECO:0007669"/>
    <property type="project" value="UniProtKB-UniRule"/>
</dbReference>
<dbReference type="GO" id="GO:0003755">
    <property type="term" value="F:peptidyl-prolyl cis-trans isomerase activity"/>
    <property type="evidence" value="ECO:0007669"/>
    <property type="project" value="UniProtKB-UniRule"/>
</dbReference>
<dbReference type="GO" id="GO:0043335">
    <property type="term" value="P:protein unfolding"/>
    <property type="evidence" value="ECO:0007669"/>
    <property type="project" value="TreeGrafter"/>
</dbReference>
<dbReference type="GO" id="GO:0005737">
    <property type="term" value="C:cytoplasm"/>
    <property type="evidence" value="ECO:0007669"/>
    <property type="project" value="UniProtKB-SubCell"/>
</dbReference>